<organism evidence="3 4">
    <name type="scientific">Araneus ventricosus</name>
    <name type="common">Orbweaver spider</name>
    <name type="synonym">Epeira ventricosa</name>
    <dbReference type="NCBI Taxonomy" id="182803"/>
    <lineage>
        <taxon>Eukaryota</taxon>
        <taxon>Metazoa</taxon>
        <taxon>Ecdysozoa</taxon>
        <taxon>Arthropoda</taxon>
        <taxon>Chelicerata</taxon>
        <taxon>Arachnida</taxon>
        <taxon>Araneae</taxon>
        <taxon>Araneomorphae</taxon>
        <taxon>Entelegynae</taxon>
        <taxon>Araneoidea</taxon>
        <taxon>Araneidae</taxon>
        <taxon>Araneus</taxon>
    </lineage>
</organism>
<evidence type="ECO:0000256" key="1">
    <source>
        <dbReference type="SAM" id="Coils"/>
    </source>
</evidence>
<proteinExistence type="predicted"/>
<evidence type="ECO:0000313" key="4">
    <source>
        <dbReference type="Proteomes" id="UP000499080"/>
    </source>
</evidence>
<dbReference type="EMBL" id="BGPR01001657">
    <property type="protein sequence ID" value="GBM58937.1"/>
    <property type="molecule type" value="Genomic_DNA"/>
</dbReference>
<gene>
    <name evidence="2" type="ORF">AVEN_65627_1</name>
    <name evidence="3" type="ORF">AVEN_65627_2</name>
</gene>
<evidence type="ECO:0000313" key="2">
    <source>
        <dbReference type="EMBL" id="GBM58935.1"/>
    </source>
</evidence>
<comment type="caution">
    <text evidence="3">The sequence shown here is derived from an EMBL/GenBank/DDBJ whole genome shotgun (WGS) entry which is preliminary data.</text>
</comment>
<protein>
    <submittedName>
        <fullName evidence="3">Uncharacterized protein</fullName>
    </submittedName>
</protein>
<dbReference type="EMBL" id="BGPR01001657">
    <property type="protein sequence ID" value="GBM58935.1"/>
    <property type="molecule type" value="Genomic_DNA"/>
</dbReference>
<keyword evidence="4" id="KW-1185">Reference proteome</keyword>
<name>A0A4Y2H0G3_ARAVE</name>
<keyword evidence="1" id="KW-0175">Coiled coil</keyword>
<dbReference type="OrthoDB" id="6434221at2759"/>
<sequence length="130" mass="14823">MTLRLHFDDLVHKMNDMQLLDGAEKDFIECILRSMGMKEECDKTEEELKNLKKVLAEKKKEVGGLKSLLKTECSKLEEERKKNHELKEERTALATVLEDVRSVVSGHNTTKADVWSLIESANSMSLTSSQ</sequence>
<evidence type="ECO:0000313" key="3">
    <source>
        <dbReference type="EMBL" id="GBM58937.1"/>
    </source>
</evidence>
<dbReference type="AlphaFoldDB" id="A0A4Y2H0G3"/>
<dbReference type="Proteomes" id="UP000499080">
    <property type="component" value="Unassembled WGS sequence"/>
</dbReference>
<reference evidence="3 4" key="1">
    <citation type="journal article" date="2019" name="Sci. Rep.">
        <title>Orb-weaving spider Araneus ventricosus genome elucidates the spidroin gene catalogue.</title>
        <authorList>
            <person name="Kono N."/>
            <person name="Nakamura H."/>
            <person name="Ohtoshi R."/>
            <person name="Moran D.A.P."/>
            <person name="Shinohara A."/>
            <person name="Yoshida Y."/>
            <person name="Fujiwara M."/>
            <person name="Mori M."/>
            <person name="Tomita M."/>
            <person name="Arakawa K."/>
        </authorList>
    </citation>
    <scope>NUCLEOTIDE SEQUENCE [LARGE SCALE GENOMIC DNA]</scope>
</reference>
<feature type="coiled-coil region" evidence="1">
    <location>
        <begin position="34"/>
        <end position="96"/>
    </location>
</feature>
<accession>A0A4Y2H0G3</accession>